<name>A0A834LKS8_RHOSS</name>
<dbReference type="PANTHER" id="PTHR35046">
    <property type="entry name" value="ZINC KNUCKLE (CCHC-TYPE) FAMILY PROTEIN"/>
    <property type="match status" value="1"/>
</dbReference>
<dbReference type="GO" id="GO:0008270">
    <property type="term" value="F:zinc ion binding"/>
    <property type="evidence" value="ECO:0007669"/>
    <property type="project" value="UniProtKB-KW"/>
</dbReference>
<dbReference type="Pfam" id="PF00098">
    <property type="entry name" value="zf-CCHC"/>
    <property type="match status" value="1"/>
</dbReference>
<feature type="region of interest" description="Disordered" evidence="2">
    <location>
        <begin position="163"/>
        <end position="201"/>
    </location>
</feature>
<dbReference type="Proteomes" id="UP000626092">
    <property type="component" value="Unassembled WGS sequence"/>
</dbReference>
<proteinExistence type="predicted"/>
<evidence type="ECO:0000313" key="5">
    <source>
        <dbReference type="Proteomes" id="UP000626092"/>
    </source>
</evidence>
<feature type="compositionally biased region" description="Polar residues" evidence="2">
    <location>
        <begin position="170"/>
        <end position="179"/>
    </location>
</feature>
<evidence type="ECO:0000256" key="1">
    <source>
        <dbReference type="PROSITE-ProRule" id="PRU00047"/>
    </source>
</evidence>
<keyword evidence="5" id="KW-1185">Reference proteome</keyword>
<evidence type="ECO:0000256" key="2">
    <source>
        <dbReference type="SAM" id="MobiDB-lite"/>
    </source>
</evidence>
<organism evidence="4 5">
    <name type="scientific">Rhododendron simsii</name>
    <name type="common">Sims's rhododendron</name>
    <dbReference type="NCBI Taxonomy" id="118357"/>
    <lineage>
        <taxon>Eukaryota</taxon>
        <taxon>Viridiplantae</taxon>
        <taxon>Streptophyta</taxon>
        <taxon>Embryophyta</taxon>
        <taxon>Tracheophyta</taxon>
        <taxon>Spermatophyta</taxon>
        <taxon>Magnoliopsida</taxon>
        <taxon>eudicotyledons</taxon>
        <taxon>Gunneridae</taxon>
        <taxon>Pentapetalae</taxon>
        <taxon>asterids</taxon>
        <taxon>Ericales</taxon>
        <taxon>Ericaceae</taxon>
        <taxon>Ericoideae</taxon>
        <taxon>Rhodoreae</taxon>
        <taxon>Rhododendron</taxon>
    </lineage>
</organism>
<feature type="compositionally biased region" description="Low complexity" evidence="2">
    <location>
        <begin position="180"/>
        <end position="189"/>
    </location>
</feature>
<dbReference type="SUPFAM" id="SSF57756">
    <property type="entry name" value="Retrovirus zinc finger-like domains"/>
    <property type="match status" value="1"/>
</dbReference>
<dbReference type="Gene3D" id="4.10.60.10">
    <property type="entry name" value="Zinc finger, CCHC-type"/>
    <property type="match status" value="1"/>
</dbReference>
<dbReference type="PROSITE" id="PS50158">
    <property type="entry name" value="ZF_CCHC"/>
    <property type="match status" value="1"/>
</dbReference>
<sequence length="328" mass="37319">MKRTPEEFHGGVTPEEFLDWMAAVEETMDFKEVPDNRVPLIATRFRGRVAAWWQQLKLTRSRQGKEKLNSWEKMKKKMRVAFLPHNYGRLMYQRLQNLRQNTRSVDDYTMEFYQLVARNDIAETDEQVISRYVGGLRQSFQYSLNMLDLYSVSDAHQRALQLEKQASHKPPTTWSGAGRTTTPTPAKPAALPPPAAPPVGRATSGPGFKCFKCGEPGHRAVECRKGDRDGKALFLEYDEAKDNLVGSYEHDPIFDTELPEENVEEVVGDVGPMLVVRRACYAPREADGDSWLRSNVFQSTYTIGEKMLSLKTKTPSAFKCLSGDNFRN</sequence>
<dbReference type="EMBL" id="WJXA01000006">
    <property type="protein sequence ID" value="KAF7139937.1"/>
    <property type="molecule type" value="Genomic_DNA"/>
</dbReference>
<dbReference type="PANTHER" id="PTHR35046:SF18">
    <property type="entry name" value="RNA-DIRECTED DNA POLYMERASE"/>
    <property type="match status" value="1"/>
</dbReference>
<comment type="caution">
    <text evidence="4">The sequence shown here is derived from an EMBL/GenBank/DDBJ whole genome shotgun (WGS) entry which is preliminary data.</text>
</comment>
<evidence type="ECO:0000259" key="3">
    <source>
        <dbReference type="PROSITE" id="PS50158"/>
    </source>
</evidence>
<dbReference type="SMART" id="SM00343">
    <property type="entry name" value="ZnF_C2HC"/>
    <property type="match status" value="1"/>
</dbReference>
<dbReference type="InterPro" id="IPR001878">
    <property type="entry name" value="Znf_CCHC"/>
</dbReference>
<feature type="domain" description="CCHC-type" evidence="3">
    <location>
        <begin position="209"/>
        <end position="225"/>
    </location>
</feature>
<gene>
    <name evidence="4" type="ORF">RHSIM_Rhsim06G0029600</name>
</gene>
<dbReference type="InterPro" id="IPR005162">
    <property type="entry name" value="Retrotrans_gag_dom"/>
</dbReference>
<evidence type="ECO:0000313" key="4">
    <source>
        <dbReference type="EMBL" id="KAF7139937.1"/>
    </source>
</evidence>
<keyword evidence="1" id="KW-0479">Metal-binding</keyword>
<protein>
    <recommendedName>
        <fullName evidence="3">CCHC-type domain-containing protein</fullName>
    </recommendedName>
</protein>
<reference evidence="4" key="1">
    <citation type="submission" date="2019-11" db="EMBL/GenBank/DDBJ databases">
        <authorList>
            <person name="Liu Y."/>
            <person name="Hou J."/>
            <person name="Li T.-Q."/>
            <person name="Guan C.-H."/>
            <person name="Wu X."/>
            <person name="Wu H.-Z."/>
            <person name="Ling F."/>
            <person name="Zhang R."/>
            <person name="Shi X.-G."/>
            <person name="Ren J.-P."/>
            <person name="Chen E.-F."/>
            <person name="Sun J.-M."/>
        </authorList>
    </citation>
    <scope>NUCLEOTIDE SEQUENCE</scope>
    <source>
        <strain evidence="4">Adult_tree_wgs_1</strain>
        <tissue evidence="4">Leaves</tissue>
    </source>
</reference>
<keyword evidence="1" id="KW-0863">Zinc-finger</keyword>
<accession>A0A834LKS8</accession>
<dbReference type="GO" id="GO:0003676">
    <property type="term" value="F:nucleic acid binding"/>
    <property type="evidence" value="ECO:0007669"/>
    <property type="project" value="InterPro"/>
</dbReference>
<keyword evidence="1" id="KW-0862">Zinc</keyword>
<dbReference type="InterPro" id="IPR036875">
    <property type="entry name" value="Znf_CCHC_sf"/>
</dbReference>
<dbReference type="OrthoDB" id="1934635at2759"/>
<dbReference type="Pfam" id="PF03732">
    <property type="entry name" value="Retrotrans_gag"/>
    <property type="match status" value="1"/>
</dbReference>
<dbReference type="AlphaFoldDB" id="A0A834LKS8"/>